<dbReference type="Gene3D" id="1.10.1740.10">
    <property type="match status" value="1"/>
</dbReference>
<dbReference type="SUPFAM" id="SSF88659">
    <property type="entry name" value="Sigma3 and sigma4 domains of RNA polymerase sigma factors"/>
    <property type="match status" value="1"/>
</dbReference>
<dbReference type="InterPro" id="IPR013325">
    <property type="entry name" value="RNA_pol_sigma_r2"/>
</dbReference>
<dbReference type="Pfam" id="PF04542">
    <property type="entry name" value="Sigma70_r2"/>
    <property type="match status" value="1"/>
</dbReference>
<evidence type="ECO:0000313" key="7">
    <source>
        <dbReference type="Proteomes" id="UP000274920"/>
    </source>
</evidence>
<dbReference type="PROSITE" id="PS00622">
    <property type="entry name" value="HTH_LUXR_1"/>
    <property type="match status" value="1"/>
</dbReference>
<organism evidence="6 7">
    <name type="scientific">Schaedlerella arabinosiphila</name>
    <dbReference type="NCBI Taxonomy" id="2044587"/>
    <lineage>
        <taxon>Bacteria</taxon>
        <taxon>Bacillati</taxon>
        <taxon>Bacillota</taxon>
        <taxon>Clostridia</taxon>
        <taxon>Lachnospirales</taxon>
        <taxon>Lachnospiraceae</taxon>
        <taxon>Schaedlerella</taxon>
    </lineage>
</organism>
<feature type="domain" description="HTH luxR-type" evidence="5">
    <location>
        <begin position="143"/>
        <end position="170"/>
    </location>
</feature>
<dbReference type="Proteomes" id="UP000274920">
    <property type="component" value="Unassembled WGS sequence"/>
</dbReference>
<dbReference type="InterPro" id="IPR036388">
    <property type="entry name" value="WH-like_DNA-bd_sf"/>
</dbReference>
<keyword evidence="7" id="KW-1185">Reference proteome</keyword>
<dbReference type="GO" id="GO:0003677">
    <property type="term" value="F:DNA binding"/>
    <property type="evidence" value="ECO:0007669"/>
    <property type="project" value="InterPro"/>
</dbReference>
<dbReference type="SUPFAM" id="SSF88946">
    <property type="entry name" value="Sigma2 domain of RNA polymerase sigma factors"/>
    <property type="match status" value="1"/>
</dbReference>
<dbReference type="InterPro" id="IPR007627">
    <property type="entry name" value="RNA_pol_sigma70_r2"/>
</dbReference>
<dbReference type="Pfam" id="PF08281">
    <property type="entry name" value="Sigma70_r4_2"/>
    <property type="match status" value="1"/>
</dbReference>
<keyword evidence="4" id="KW-0804">Transcription</keyword>
<reference evidence="6" key="1">
    <citation type="submission" date="2018-10" db="EMBL/GenBank/DDBJ databases">
        <title>Schaedlerella arabinophila gen. nov. sp. nov., isolated from the mouse intestinal tract and comparative analysis with the genome of the closely related altered Schaedler flora strain ASF502.</title>
        <authorList>
            <person name="Miyake S."/>
            <person name="Soh M."/>
            <person name="Seedorf H."/>
        </authorList>
    </citation>
    <scope>NUCLEOTIDE SEQUENCE [LARGE SCALE GENOMIC DNA]</scope>
    <source>
        <strain evidence="6">DSM 106076</strain>
    </source>
</reference>
<proteinExistence type="inferred from homology"/>
<dbReference type="GO" id="GO:0006352">
    <property type="term" value="P:DNA-templated transcription initiation"/>
    <property type="evidence" value="ECO:0007669"/>
    <property type="project" value="InterPro"/>
</dbReference>
<protein>
    <submittedName>
        <fullName evidence="6">Sigma-70 family RNA polymerase sigma factor</fullName>
    </submittedName>
</protein>
<dbReference type="InterPro" id="IPR039425">
    <property type="entry name" value="RNA_pol_sigma-70-like"/>
</dbReference>
<gene>
    <name evidence="6" type="ORF">EBB54_28980</name>
</gene>
<evidence type="ECO:0000256" key="2">
    <source>
        <dbReference type="ARBA" id="ARBA00023015"/>
    </source>
</evidence>
<dbReference type="InterPro" id="IPR000792">
    <property type="entry name" value="Tscrpt_reg_LuxR_C"/>
</dbReference>
<dbReference type="PANTHER" id="PTHR43133">
    <property type="entry name" value="RNA POLYMERASE ECF-TYPE SIGMA FACTO"/>
    <property type="match status" value="1"/>
</dbReference>
<sequence>MKYMAGESSFGKKISGDEVTDFDAFYRENYPKVCSWLKKKISNPDDVEDIASDAFTYFYKNLGHYDQKKSSPVTWLYVIVNSRWKNYMRDKKTNDDIEEIDLPGDSDIEQAYYLQELRDAIADALLTLPERQRTIVILNYFQGKNSSEIAGMLGMSAANVRMDLSRALKKMRGPLRDYHL</sequence>
<evidence type="ECO:0000259" key="5">
    <source>
        <dbReference type="PROSITE" id="PS00622"/>
    </source>
</evidence>
<dbReference type="GO" id="GO:0016987">
    <property type="term" value="F:sigma factor activity"/>
    <property type="evidence" value="ECO:0007669"/>
    <property type="project" value="UniProtKB-KW"/>
</dbReference>
<evidence type="ECO:0000256" key="4">
    <source>
        <dbReference type="ARBA" id="ARBA00023163"/>
    </source>
</evidence>
<dbReference type="InterPro" id="IPR013249">
    <property type="entry name" value="RNA_pol_sigma70_r4_t2"/>
</dbReference>
<evidence type="ECO:0000256" key="1">
    <source>
        <dbReference type="ARBA" id="ARBA00010641"/>
    </source>
</evidence>
<name>A0A3R8L4J6_9FIRM</name>
<dbReference type="InterPro" id="IPR014284">
    <property type="entry name" value="RNA_pol_sigma-70_dom"/>
</dbReference>
<evidence type="ECO:0000256" key="3">
    <source>
        <dbReference type="ARBA" id="ARBA00023082"/>
    </source>
</evidence>
<evidence type="ECO:0000313" key="6">
    <source>
        <dbReference type="EMBL" id="RRK34919.1"/>
    </source>
</evidence>
<dbReference type="Gene3D" id="1.10.10.10">
    <property type="entry name" value="Winged helix-like DNA-binding domain superfamily/Winged helix DNA-binding domain"/>
    <property type="match status" value="1"/>
</dbReference>
<dbReference type="EMBL" id="RHJS01000002">
    <property type="protein sequence ID" value="RRK34919.1"/>
    <property type="molecule type" value="Genomic_DNA"/>
</dbReference>
<keyword evidence="2" id="KW-0805">Transcription regulation</keyword>
<dbReference type="InterPro" id="IPR013324">
    <property type="entry name" value="RNA_pol_sigma_r3/r4-like"/>
</dbReference>
<dbReference type="PANTHER" id="PTHR43133:SF46">
    <property type="entry name" value="RNA POLYMERASE SIGMA-70 FACTOR ECF SUBFAMILY"/>
    <property type="match status" value="1"/>
</dbReference>
<accession>A0A3R8L4J6</accession>
<dbReference type="CDD" id="cd06171">
    <property type="entry name" value="Sigma70_r4"/>
    <property type="match status" value="1"/>
</dbReference>
<dbReference type="NCBIfam" id="TIGR02937">
    <property type="entry name" value="sigma70-ECF"/>
    <property type="match status" value="1"/>
</dbReference>
<keyword evidence="3" id="KW-0731">Sigma factor</keyword>
<dbReference type="AlphaFoldDB" id="A0A3R8L4J6"/>
<comment type="similarity">
    <text evidence="1">Belongs to the sigma-70 factor family. ECF subfamily.</text>
</comment>
<comment type="caution">
    <text evidence="6">The sequence shown here is derived from an EMBL/GenBank/DDBJ whole genome shotgun (WGS) entry which is preliminary data.</text>
</comment>